<dbReference type="Gene3D" id="2.60.120.10">
    <property type="entry name" value="Jelly Rolls"/>
    <property type="match status" value="1"/>
</dbReference>
<evidence type="ECO:0000256" key="4">
    <source>
        <dbReference type="ARBA" id="ARBA00022729"/>
    </source>
</evidence>
<dbReference type="InterPro" id="IPR002491">
    <property type="entry name" value="ABC_transptr_periplasmic_BD"/>
</dbReference>
<dbReference type="InterPro" id="IPR014710">
    <property type="entry name" value="RmlC-like_jellyroll"/>
</dbReference>
<gene>
    <name evidence="10" type="ORF">ACFFNY_17890</name>
</gene>
<keyword evidence="11" id="KW-1185">Reference proteome</keyword>
<keyword evidence="5" id="KW-0805">Transcription regulation</keyword>
<name>A0ABV5VZM5_9BACL</name>
<dbReference type="InterPro" id="IPR018062">
    <property type="entry name" value="HTH_AraC-typ_CS"/>
</dbReference>
<keyword evidence="3" id="KW-0813">Transport</keyword>
<evidence type="ECO:0000256" key="2">
    <source>
        <dbReference type="ARBA" id="ARBA00008814"/>
    </source>
</evidence>
<comment type="similarity">
    <text evidence="2">Belongs to the bacterial solute-binding protein 8 family.</text>
</comment>
<dbReference type="InterPro" id="IPR051313">
    <property type="entry name" value="Bact_iron-sidero_bind"/>
</dbReference>
<evidence type="ECO:0000256" key="1">
    <source>
        <dbReference type="ARBA" id="ARBA00004196"/>
    </source>
</evidence>
<dbReference type="SUPFAM" id="SSF46689">
    <property type="entry name" value="Homeodomain-like"/>
    <property type="match status" value="2"/>
</dbReference>
<sequence length="555" mass="62440">MHSHHPGLVVPFRSLLFTLTDIKRLDCPVGWSSGSDTSSTHALIACATGEGTATVNGSSSRLAPGKCMLVSPGATFAIDNGHSGPLQLHVLFYNVFNNSDGPAVPYDGALLADNVAITVYPAAKLLRLLDELREDGPTADDLVWFRRQLRFQEVLYLLLEHLLQADPWYDSTRAVERTIDYMRSHYDDNVTVKQLAEAASIAQWQYSSIFHTLTGQKPLDYLTELRINRAKELLLQDGGPLREIARKVGFRDEYYFNRRFRQTTGTTPKQFAKTARRFVRITDCTGHEVDIPLQPKRIVYLGETFGDMLALDVEPVGGGRRFAQGSVYERRLRNVEDVGWPLDADKLRALEPDLVIFATSNEKRYREIAAIAPTVSFNTFAPLEQRLRKAGELLGRRELAELWLSRYETRAETMWRRLASLIRPGETATALIFDHGDRLFVMGTAGFSSGIYHPHGFRPVERVREMLEAGHGFAEIDLACLPEYAGDRIFMLQPCREDSRKAAEALMASPLWNSLEAVRSGRVHLVDALKWNNGDAITREKLLRVLPGLLGRRTS</sequence>
<feature type="domain" description="HTH araC/xylS-type" evidence="8">
    <location>
        <begin position="176"/>
        <end position="274"/>
    </location>
</feature>
<evidence type="ECO:0000259" key="8">
    <source>
        <dbReference type="PROSITE" id="PS01124"/>
    </source>
</evidence>
<dbReference type="PROSITE" id="PS50983">
    <property type="entry name" value="FE_B12_PBP"/>
    <property type="match status" value="1"/>
</dbReference>
<organism evidence="10 11">
    <name type="scientific">Paenibacillus hodogayensis</name>
    <dbReference type="NCBI Taxonomy" id="279208"/>
    <lineage>
        <taxon>Bacteria</taxon>
        <taxon>Bacillati</taxon>
        <taxon>Bacillota</taxon>
        <taxon>Bacilli</taxon>
        <taxon>Bacillales</taxon>
        <taxon>Paenibacillaceae</taxon>
        <taxon>Paenibacillus</taxon>
    </lineage>
</organism>
<evidence type="ECO:0000313" key="10">
    <source>
        <dbReference type="EMBL" id="MFB9753441.1"/>
    </source>
</evidence>
<comment type="subcellular location">
    <subcellularLocation>
        <location evidence="1">Cell envelope</location>
    </subcellularLocation>
</comment>
<protein>
    <submittedName>
        <fullName evidence="10">Helix-turn-helix domain-containing protein</fullName>
    </submittedName>
</protein>
<dbReference type="Pfam" id="PF12833">
    <property type="entry name" value="HTH_18"/>
    <property type="match status" value="1"/>
</dbReference>
<dbReference type="InterPro" id="IPR011051">
    <property type="entry name" value="RmlC_Cupin_sf"/>
</dbReference>
<evidence type="ECO:0000256" key="3">
    <source>
        <dbReference type="ARBA" id="ARBA00022448"/>
    </source>
</evidence>
<dbReference type="Proteomes" id="UP001589619">
    <property type="component" value="Unassembled WGS sequence"/>
</dbReference>
<dbReference type="InterPro" id="IPR018060">
    <property type="entry name" value="HTH_AraC"/>
</dbReference>
<dbReference type="EMBL" id="JBHMAG010000012">
    <property type="protein sequence ID" value="MFB9753441.1"/>
    <property type="molecule type" value="Genomic_DNA"/>
</dbReference>
<keyword evidence="7" id="KW-0804">Transcription</keyword>
<reference evidence="10 11" key="1">
    <citation type="submission" date="2024-09" db="EMBL/GenBank/DDBJ databases">
        <authorList>
            <person name="Sun Q."/>
            <person name="Mori K."/>
        </authorList>
    </citation>
    <scope>NUCLEOTIDE SEQUENCE [LARGE SCALE GENOMIC DNA]</scope>
    <source>
        <strain evidence="10 11">JCM 12520</strain>
    </source>
</reference>
<evidence type="ECO:0000256" key="5">
    <source>
        <dbReference type="ARBA" id="ARBA00023015"/>
    </source>
</evidence>
<dbReference type="SUPFAM" id="SSF53807">
    <property type="entry name" value="Helical backbone' metal receptor"/>
    <property type="match status" value="1"/>
</dbReference>
<dbReference type="PROSITE" id="PS00041">
    <property type="entry name" value="HTH_ARAC_FAMILY_1"/>
    <property type="match status" value="1"/>
</dbReference>
<proteinExistence type="inferred from homology"/>
<dbReference type="PROSITE" id="PS01124">
    <property type="entry name" value="HTH_ARAC_FAMILY_2"/>
    <property type="match status" value="1"/>
</dbReference>
<feature type="domain" description="Fe/B12 periplasmic-binding" evidence="9">
    <location>
        <begin position="296"/>
        <end position="554"/>
    </location>
</feature>
<comment type="caution">
    <text evidence="10">The sequence shown here is derived from an EMBL/GenBank/DDBJ whole genome shotgun (WGS) entry which is preliminary data.</text>
</comment>
<dbReference type="SUPFAM" id="SSF51182">
    <property type="entry name" value="RmlC-like cupins"/>
    <property type="match status" value="1"/>
</dbReference>
<evidence type="ECO:0000256" key="7">
    <source>
        <dbReference type="ARBA" id="ARBA00023163"/>
    </source>
</evidence>
<accession>A0ABV5VZM5</accession>
<dbReference type="Gene3D" id="1.10.10.60">
    <property type="entry name" value="Homeodomain-like"/>
    <property type="match status" value="2"/>
</dbReference>
<dbReference type="PANTHER" id="PTHR30532">
    <property type="entry name" value="IRON III DICITRATE-BINDING PERIPLASMIC PROTEIN"/>
    <property type="match status" value="1"/>
</dbReference>
<dbReference type="RefSeq" id="WP_344901399.1">
    <property type="nucleotide sequence ID" value="NZ_BAAAYO010000001.1"/>
</dbReference>
<evidence type="ECO:0000313" key="11">
    <source>
        <dbReference type="Proteomes" id="UP001589619"/>
    </source>
</evidence>
<keyword evidence="4" id="KW-0732">Signal</keyword>
<evidence type="ECO:0000259" key="9">
    <source>
        <dbReference type="PROSITE" id="PS50983"/>
    </source>
</evidence>
<dbReference type="Gene3D" id="3.40.50.1980">
    <property type="entry name" value="Nitrogenase molybdenum iron protein domain"/>
    <property type="match status" value="2"/>
</dbReference>
<dbReference type="Pfam" id="PF01497">
    <property type="entry name" value="Peripla_BP_2"/>
    <property type="match status" value="1"/>
</dbReference>
<dbReference type="SMART" id="SM00342">
    <property type="entry name" value="HTH_ARAC"/>
    <property type="match status" value="1"/>
</dbReference>
<dbReference type="PANTHER" id="PTHR30532:SF1">
    <property type="entry name" value="IRON(3+)-HYDROXAMATE-BINDING PROTEIN FHUD"/>
    <property type="match status" value="1"/>
</dbReference>
<evidence type="ECO:0000256" key="6">
    <source>
        <dbReference type="ARBA" id="ARBA00023125"/>
    </source>
</evidence>
<keyword evidence="6" id="KW-0238">DNA-binding</keyword>
<dbReference type="InterPro" id="IPR009057">
    <property type="entry name" value="Homeodomain-like_sf"/>
</dbReference>